<accession>A0A4Q0XVC1</accession>
<organism evidence="1 2">
    <name type="scientific">Halarcobacter anaerophilus</name>
    <dbReference type="NCBI Taxonomy" id="877500"/>
    <lineage>
        <taxon>Bacteria</taxon>
        <taxon>Pseudomonadati</taxon>
        <taxon>Campylobacterota</taxon>
        <taxon>Epsilonproteobacteria</taxon>
        <taxon>Campylobacterales</taxon>
        <taxon>Arcobacteraceae</taxon>
        <taxon>Halarcobacter</taxon>
    </lineage>
</organism>
<reference evidence="1 2" key="1">
    <citation type="submission" date="2017-10" db="EMBL/GenBank/DDBJ databases">
        <title>Genomics of the genus Arcobacter.</title>
        <authorList>
            <person name="Perez-Cataluna A."/>
            <person name="Figueras M.J."/>
        </authorList>
    </citation>
    <scope>NUCLEOTIDE SEQUENCE [LARGE SCALE GENOMIC DNA]</scope>
    <source>
        <strain evidence="1 2">DSM 24636</strain>
    </source>
</reference>
<dbReference type="EMBL" id="PDKO01000015">
    <property type="protein sequence ID" value="RXJ61446.1"/>
    <property type="molecule type" value="Genomic_DNA"/>
</dbReference>
<dbReference type="RefSeq" id="WP_129082888.1">
    <property type="nucleotide sequence ID" value="NZ_CP041070.1"/>
</dbReference>
<evidence type="ECO:0000313" key="1">
    <source>
        <dbReference type="EMBL" id="RXJ61446.1"/>
    </source>
</evidence>
<proteinExistence type="predicted"/>
<gene>
    <name evidence="1" type="ORF">CRV06_13550</name>
</gene>
<name>A0A4Q0XVC1_9BACT</name>
<sequence length="207" mass="24958">MSKLEFLNSHIKNAKINTQKLKNILLCFTEDLTASQTAERVDLSRQTINNYYKIIRTYLIARQNITDSILLQKDSFLQKKSINLNYLKFNKKIIYYIEYNNRIFLLEKENKNLTNIYPYISNELKFSLLKHKRASSAKLLYNTYEKKYFIANFLKDSNSFDIFLNERLKKFRGINKNNYKTHIQESFIRFNNDKTFLFNSLEKFFNL</sequence>
<dbReference type="AlphaFoldDB" id="A0A4Q0XVC1"/>
<evidence type="ECO:0008006" key="3">
    <source>
        <dbReference type="Google" id="ProtNLM"/>
    </source>
</evidence>
<evidence type="ECO:0000313" key="2">
    <source>
        <dbReference type="Proteomes" id="UP000290191"/>
    </source>
</evidence>
<dbReference type="Proteomes" id="UP000290191">
    <property type="component" value="Unassembled WGS sequence"/>
</dbReference>
<keyword evidence="2" id="KW-1185">Reference proteome</keyword>
<comment type="caution">
    <text evidence="1">The sequence shown here is derived from an EMBL/GenBank/DDBJ whole genome shotgun (WGS) entry which is preliminary data.</text>
</comment>
<protein>
    <recommendedName>
        <fullName evidence="3">Transposase</fullName>
    </recommendedName>
</protein>
<dbReference type="OrthoDB" id="5348672at2"/>